<keyword evidence="3" id="KW-1185">Reference proteome</keyword>
<proteinExistence type="predicted"/>
<accession>A0ABT1UIQ3</accession>
<comment type="caution">
    <text evidence="2">The sequence shown here is derived from an EMBL/GenBank/DDBJ whole genome shotgun (WGS) entry which is preliminary data.</text>
</comment>
<name>A0ABT1UIQ3_9GAMM</name>
<keyword evidence="1" id="KW-0472">Membrane</keyword>
<gene>
    <name evidence="2" type="ORF">NP603_12880</name>
</gene>
<dbReference type="EMBL" id="JANIBM010000014">
    <property type="protein sequence ID" value="MCQ8182007.1"/>
    <property type="molecule type" value="Genomic_DNA"/>
</dbReference>
<organism evidence="2 3">
    <name type="scientific">Methylomonas aurea</name>
    <dbReference type="NCBI Taxonomy" id="2952224"/>
    <lineage>
        <taxon>Bacteria</taxon>
        <taxon>Pseudomonadati</taxon>
        <taxon>Pseudomonadota</taxon>
        <taxon>Gammaproteobacteria</taxon>
        <taxon>Methylococcales</taxon>
        <taxon>Methylococcaceae</taxon>
        <taxon>Methylomonas</taxon>
    </lineage>
</organism>
<evidence type="ECO:0000256" key="1">
    <source>
        <dbReference type="SAM" id="Phobius"/>
    </source>
</evidence>
<feature type="transmembrane region" description="Helical" evidence="1">
    <location>
        <begin position="23"/>
        <end position="42"/>
    </location>
</feature>
<evidence type="ECO:0000313" key="2">
    <source>
        <dbReference type="EMBL" id="MCQ8182007.1"/>
    </source>
</evidence>
<dbReference type="Pfam" id="PF14316">
    <property type="entry name" value="DUF4381"/>
    <property type="match status" value="1"/>
</dbReference>
<dbReference type="RefSeq" id="WP_256611288.1">
    <property type="nucleotide sequence ID" value="NZ_JANIBM010000014.1"/>
</dbReference>
<dbReference type="Proteomes" id="UP001524569">
    <property type="component" value="Unassembled WGS sequence"/>
</dbReference>
<keyword evidence="1" id="KW-1133">Transmembrane helix</keyword>
<keyword evidence="1" id="KW-0812">Transmembrane</keyword>
<protein>
    <submittedName>
        <fullName evidence="2">DUF4381 domain-containing protein</fullName>
    </submittedName>
</protein>
<sequence length="155" mass="17425">MEQLPLRDIHLPDAVSFWPPAPGWWALALLLPALIAALRWLYKRIRRRDAVKAAAQLLQQIRREHAGDAKPTLVALSALLRRVALSTASRQDVASLSGKAWLEYLDRSLPDAPFTQGPGRCLADAQYRPQPPAEAELDALFELCERWLKQQAKKS</sequence>
<dbReference type="InterPro" id="IPR025489">
    <property type="entry name" value="DUF4381"/>
</dbReference>
<evidence type="ECO:0000313" key="3">
    <source>
        <dbReference type="Proteomes" id="UP001524569"/>
    </source>
</evidence>
<reference evidence="2 3" key="1">
    <citation type="submission" date="2022-07" db="EMBL/GenBank/DDBJ databases">
        <title>Methylomonas rivi sp. nov., Methylomonas rosea sp. nov., Methylomonas aureus sp. nov. and Methylomonas subterranea sp. nov., four novel methanotrophs isolated from a freshwater creek and the deep terrestrial subsurface.</title>
        <authorList>
            <person name="Abin C."/>
            <person name="Sankaranarayanan K."/>
            <person name="Garner C."/>
            <person name="Sindelar R."/>
            <person name="Kotary K."/>
            <person name="Garner R."/>
            <person name="Barclay S."/>
            <person name="Lawson P."/>
            <person name="Krumholz L."/>
        </authorList>
    </citation>
    <scope>NUCLEOTIDE SEQUENCE [LARGE SCALE GENOMIC DNA]</scope>
    <source>
        <strain evidence="2 3">SURF-1</strain>
    </source>
</reference>